<dbReference type="RefSeq" id="WP_020878780.1">
    <property type="nucleotide sequence ID" value="NZ_ATHJ01000134.1"/>
</dbReference>
<evidence type="ECO:0000313" key="2">
    <source>
        <dbReference type="EMBL" id="EPR32524.1"/>
    </source>
</evidence>
<proteinExistence type="predicted"/>
<reference evidence="2 3" key="1">
    <citation type="journal article" date="2013" name="Genome Announc.">
        <title>Draft genome sequences for three mercury-methylating, sulfate-reducing bacteria.</title>
        <authorList>
            <person name="Brown S.D."/>
            <person name="Hurt R.A.Jr."/>
            <person name="Gilmour C.C."/>
            <person name="Elias D.A."/>
        </authorList>
    </citation>
    <scope>NUCLEOTIDE SEQUENCE [LARGE SCALE GENOMIC DNA]</scope>
    <source>
        <strain evidence="2 3">DSM 2059</strain>
    </source>
</reference>
<dbReference type="InterPro" id="IPR046342">
    <property type="entry name" value="CBS_dom_sf"/>
</dbReference>
<dbReference type="InterPro" id="IPR000644">
    <property type="entry name" value="CBS_dom"/>
</dbReference>
<evidence type="ECO:0000313" key="3">
    <source>
        <dbReference type="Proteomes" id="UP000014977"/>
    </source>
</evidence>
<sequence>MEALTVRDLMVAAEKFPKISLQATLYEGLSALEAAQEKFLSGESEQRILLVEDEAGKVIGKFSPIDLLGGLETNYGRIDVENALNRFGLHYVWTSMQRDYNLWENPFKDLCRKAEGVRIKDFLKAPSKGQTATPDDPLNKCFHLFVMNRHDALFVMENHRIVGLLRFSDVYRKVSETMKACTR</sequence>
<keyword evidence="3" id="KW-1185">Reference proteome</keyword>
<organism evidence="2 3">
    <name type="scientific">Desulfococcus multivorans DSM 2059</name>
    <dbReference type="NCBI Taxonomy" id="1121405"/>
    <lineage>
        <taxon>Bacteria</taxon>
        <taxon>Pseudomonadati</taxon>
        <taxon>Thermodesulfobacteriota</taxon>
        <taxon>Desulfobacteria</taxon>
        <taxon>Desulfobacterales</taxon>
        <taxon>Desulfococcaceae</taxon>
        <taxon>Desulfococcus</taxon>
    </lineage>
</organism>
<feature type="domain" description="CBS" evidence="1">
    <location>
        <begin position="131"/>
        <end position="175"/>
    </location>
</feature>
<accession>S7UFD9</accession>
<name>S7UFD9_DESML</name>
<comment type="caution">
    <text evidence="2">The sequence shown here is derived from an EMBL/GenBank/DDBJ whole genome shotgun (WGS) entry which is preliminary data.</text>
</comment>
<dbReference type="EMBL" id="ATHJ01000134">
    <property type="protein sequence ID" value="EPR32524.1"/>
    <property type="molecule type" value="Genomic_DNA"/>
</dbReference>
<dbReference type="Proteomes" id="UP000014977">
    <property type="component" value="Unassembled WGS sequence"/>
</dbReference>
<dbReference type="SUPFAM" id="SSF54631">
    <property type="entry name" value="CBS-domain pair"/>
    <property type="match status" value="1"/>
</dbReference>
<dbReference type="eggNOG" id="COG0517">
    <property type="taxonomic scope" value="Bacteria"/>
</dbReference>
<evidence type="ECO:0000259" key="1">
    <source>
        <dbReference type="Pfam" id="PF00571"/>
    </source>
</evidence>
<dbReference type="STRING" id="897.B2D07_15045"/>
<dbReference type="AlphaFoldDB" id="S7UFD9"/>
<gene>
    <name evidence="2" type="ORF">dsmv_3625</name>
</gene>
<dbReference type="OrthoDB" id="5470806at2"/>
<dbReference type="Gene3D" id="3.10.580.10">
    <property type="entry name" value="CBS-domain"/>
    <property type="match status" value="1"/>
</dbReference>
<protein>
    <submittedName>
        <fullName evidence="2">CBS domain containing protein</fullName>
    </submittedName>
</protein>
<dbReference type="PATRIC" id="fig|1121405.3.peg.4232"/>
<dbReference type="Pfam" id="PF00571">
    <property type="entry name" value="CBS"/>
    <property type="match status" value="1"/>
</dbReference>